<sequence length="401" mass="44964">MTSTDSTRRREDAGFRRVRGRRAAAVLAAGLLFFSPMVAFAAGERAIELENRKLPDFPDLAEGWAFIPKLESWAIAHLPLRQHAVSGNAALSQLLFQQPPTYHTGREPTYPRVIEGRDGWLYFGDDVAEACRPEWSIDETLDRVRRLARMVRKSGKRFLFTVAPDKTTIHPEHLPERFLGKDCLERRKREFWAALAHTDLDGYIDLRSALLKLRNEAGKPVYWSTDSHWNDRSSALYGMLLAEAVQPGLTESNDLTRTGSQTRTGDLGPLLGTPREEVVEQWGLKREGVRQLGRDDSGTPLWFRVTNTSGKAPLFTPRTILIGDSFTRTSVPWTTPYFADLTVLRSDAPARAGARQVADQIAASDVVVFEMVERYFVGGHGEMLDDATLQAVEKALQEGAR</sequence>
<keyword evidence="6" id="KW-0016">Alginate biosynthesis</keyword>
<evidence type="ECO:0000256" key="1">
    <source>
        <dbReference type="ARBA" id="ARBA00004418"/>
    </source>
</evidence>
<dbReference type="Proteomes" id="UP001602013">
    <property type="component" value="Unassembled WGS sequence"/>
</dbReference>
<comment type="caution">
    <text evidence="9">The sequence shown here is derived from an EMBL/GenBank/DDBJ whole genome shotgun (WGS) entry which is preliminary data.</text>
</comment>
<dbReference type="RefSeq" id="WP_387418392.1">
    <property type="nucleotide sequence ID" value="NZ_JBIASD010000078.1"/>
</dbReference>
<evidence type="ECO:0000313" key="10">
    <source>
        <dbReference type="Proteomes" id="UP001602013"/>
    </source>
</evidence>
<gene>
    <name evidence="9" type="ORF">ACFYXI_42785</name>
</gene>
<evidence type="ECO:0000256" key="4">
    <source>
        <dbReference type="ARBA" id="ARBA00022729"/>
    </source>
</evidence>
<feature type="region of interest" description="Disordered" evidence="7">
    <location>
        <begin position="251"/>
        <end position="271"/>
    </location>
</feature>
<name>A0ABW6T4Q4_9ACTN</name>
<dbReference type="InterPro" id="IPR031811">
    <property type="entry name" value="ALGX/ALGJ_SGNH-like"/>
</dbReference>
<comment type="subcellular location">
    <subcellularLocation>
        <location evidence="1">Periplasm</location>
    </subcellularLocation>
</comment>
<keyword evidence="10" id="KW-1185">Reference proteome</keyword>
<dbReference type="Pfam" id="PF16822">
    <property type="entry name" value="ALGX"/>
    <property type="match status" value="1"/>
</dbReference>
<feature type="compositionally biased region" description="Polar residues" evidence="7">
    <location>
        <begin position="251"/>
        <end position="264"/>
    </location>
</feature>
<keyword evidence="4" id="KW-0732">Signal</keyword>
<evidence type="ECO:0000256" key="6">
    <source>
        <dbReference type="ARBA" id="ARBA00022841"/>
    </source>
</evidence>
<reference evidence="9 10" key="1">
    <citation type="submission" date="2024-10" db="EMBL/GenBank/DDBJ databases">
        <title>The Natural Products Discovery Center: Release of the First 8490 Sequenced Strains for Exploring Actinobacteria Biosynthetic Diversity.</title>
        <authorList>
            <person name="Kalkreuter E."/>
            <person name="Kautsar S.A."/>
            <person name="Yang D."/>
            <person name="Bader C.D."/>
            <person name="Teijaro C.N."/>
            <person name="Fluegel L."/>
            <person name="Davis C.M."/>
            <person name="Simpson J.R."/>
            <person name="Lauterbach L."/>
            <person name="Steele A.D."/>
            <person name="Gui C."/>
            <person name="Meng S."/>
            <person name="Li G."/>
            <person name="Viehrig K."/>
            <person name="Ye F."/>
            <person name="Su P."/>
            <person name="Kiefer A.F."/>
            <person name="Nichols A."/>
            <person name="Cepeda A.J."/>
            <person name="Yan W."/>
            <person name="Fan B."/>
            <person name="Jiang Y."/>
            <person name="Adhikari A."/>
            <person name="Zheng C.-J."/>
            <person name="Schuster L."/>
            <person name="Cowan T.M."/>
            <person name="Smanski M.J."/>
            <person name="Chevrette M.G."/>
            <person name="De Carvalho L.P.S."/>
            <person name="Shen B."/>
        </authorList>
    </citation>
    <scope>NUCLEOTIDE SEQUENCE [LARGE SCALE GENOMIC DNA]</scope>
    <source>
        <strain evidence="9 10">NPDC002173</strain>
    </source>
</reference>
<evidence type="ECO:0000256" key="2">
    <source>
        <dbReference type="ARBA" id="ARBA00005182"/>
    </source>
</evidence>
<evidence type="ECO:0000313" key="9">
    <source>
        <dbReference type="EMBL" id="MFF3672231.1"/>
    </source>
</evidence>
<dbReference type="EMBL" id="JBIASD010000078">
    <property type="protein sequence ID" value="MFF3672231.1"/>
    <property type="molecule type" value="Genomic_DNA"/>
</dbReference>
<proteinExistence type="predicted"/>
<protein>
    <recommendedName>
        <fullName evidence="8">AlgX/AlgJ SGNH hydrolase-like domain-containing protein</fullName>
    </recommendedName>
</protein>
<keyword evidence="3" id="KW-0808">Transferase</keyword>
<evidence type="ECO:0000256" key="5">
    <source>
        <dbReference type="ARBA" id="ARBA00022764"/>
    </source>
</evidence>
<comment type="pathway">
    <text evidence="2">Glycan biosynthesis; alginate biosynthesis.</text>
</comment>
<accession>A0ABW6T4Q4</accession>
<evidence type="ECO:0000256" key="7">
    <source>
        <dbReference type="SAM" id="MobiDB-lite"/>
    </source>
</evidence>
<evidence type="ECO:0000256" key="3">
    <source>
        <dbReference type="ARBA" id="ARBA00022679"/>
    </source>
</evidence>
<feature type="domain" description="AlgX/AlgJ SGNH hydrolase-like" evidence="8">
    <location>
        <begin position="113"/>
        <end position="329"/>
    </location>
</feature>
<keyword evidence="5" id="KW-0574">Periplasm</keyword>
<evidence type="ECO:0000259" key="8">
    <source>
        <dbReference type="Pfam" id="PF16822"/>
    </source>
</evidence>
<organism evidence="9 10">
    <name type="scientific">Microtetraspora malaysiensis</name>
    <dbReference type="NCBI Taxonomy" id="161358"/>
    <lineage>
        <taxon>Bacteria</taxon>
        <taxon>Bacillati</taxon>
        <taxon>Actinomycetota</taxon>
        <taxon>Actinomycetes</taxon>
        <taxon>Streptosporangiales</taxon>
        <taxon>Streptosporangiaceae</taxon>
        <taxon>Microtetraspora</taxon>
    </lineage>
</organism>